<dbReference type="InterPro" id="IPR012337">
    <property type="entry name" value="RNaseH-like_sf"/>
</dbReference>
<dbReference type="Pfam" id="PF00929">
    <property type="entry name" value="RNase_T"/>
    <property type="match status" value="1"/>
</dbReference>
<sequence length="221" mass="25216">MFWKKKKLSYDLQQSLQLNTPLQDMNFTVFDTETTGFAIGADDRMIEIGAVQVEGFEVTDHVFQTFVNPSRDIPPIISKLTTIQQSQVDQAPMPLPAIEEYFAFIEKHKSAGWVGHHVSFDEMVIKKELSRQKCTFQIPTSFDTMHLINYLDPTGEQQDLEDYARLFGTEIFERHRALGDALTTAHVFTALLRKLDRHGVKTLADLLRIKSGGAQKFVSYT</sequence>
<dbReference type="PANTHER" id="PTHR30231:SF41">
    <property type="entry name" value="DNA POLYMERASE III SUBUNIT EPSILON"/>
    <property type="match status" value="1"/>
</dbReference>
<gene>
    <name evidence="2" type="ORF">SporoS204_03455</name>
</gene>
<dbReference type="RefSeq" id="WP_029052821.1">
    <property type="nucleotide sequence ID" value="NZ_CP015108.1"/>
</dbReference>
<evidence type="ECO:0000313" key="3">
    <source>
        <dbReference type="Proteomes" id="UP000192486"/>
    </source>
</evidence>
<feature type="domain" description="Exonuclease" evidence="1">
    <location>
        <begin position="26"/>
        <end position="197"/>
    </location>
</feature>
<keyword evidence="3" id="KW-1185">Reference proteome</keyword>
<dbReference type="SMART" id="SM00479">
    <property type="entry name" value="EXOIII"/>
    <property type="match status" value="1"/>
</dbReference>
<evidence type="ECO:0000313" key="2">
    <source>
        <dbReference type="EMBL" id="ARF13318.1"/>
    </source>
</evidence>
<dbReference type="PANTHER" id="PTHR30231">
    <property type="entry name" value="DNA POLYMERASE III SUBUNIT EPSILON"/>
    <property type="match status" value="1"/>
</dbReference>
<name>A0ABN4YVU8_SPOUR</name>
<organism evidence="2 3">
    <name type="scientific">Sporosarcina ureae</name>
    <dbReference type="NCBI Taxonomy" id="1571"/>
    <lineage>
        <taxon>Bacteria</taxon>
        <taxon>Bacillati</taxon>
        <taxon>Bacillota</taxon>
        <taxon>Bacilli</taxon>
        <taxon>Bacillales</taxon>
        <taxon>Caryophanaceae</taxon>
        <taxon>Sporosarcina</taxon>
    </lineage>
</organism>
<protein>
    <submittedName>
        <fullName evidence="2">DNA polymerase III subunit epsilon</fullName>
    </submittedName>
</protein>
<dbReference type="Proteomes" id="UP000192486">
    <property type="component" value="Chromosome"/>
</dbReference>
<reference evidence="2 3" key="1">
    <citation type="submission" date="2016-04" db="EMBL/GenBank/DDBJ databases">
        <title>Comparative Genomics and Epigenetics of Sporosarcina ureae.</title>
        <authorList>
            <person name="Oliver A.S."/>
            <person name="Cooper K.K."/>
        </authorList>
    </citation>
    <scope>NUCLEOTIDE SEQUENCE [LARGE SCALE GENOMIC DNA]</scope>
    <source>
        <strain evidence="2 3">S204</strain>
    </source>
</reference>
<dbReference type="InterPro" id="IPR013520">
    <property type="entry name" value="Ribonucl_H"/>
</dbReference>
<dbReference type="EMBL" id="CP015108">
    <property type="protein sequence ID" value="ARF13318.1"/>
    <property type="molecule type" value="Genomic_DNA"/>
</dbReference>
<dbReference type="SUPFAM" id="SSF53098">
    <property type="entry name" value="Ribonuclease H-like"/>
    <property type="match status" value="1"/>
</dbReference>
<dbReference type="CDD" id="cd06127">
    <property type="entry name" value="DEDDh"/>
    <property type="match status" value="1"/>
</dbReference>
<dbReference type="InterPro" id="IPR036397">
    <property type="entry name" value="RNaseH_sf"/>
</dbReference>
<accession>A0ABN4YVU8</accession>
<evidence type="ECO:0000259" key="1">
    <source>
        <dbReference type="SMART" id="SM00479"/>
    </source>
</evidence>
<proteinExistence type="predicted"/>
<dbReference type="Gene3D" id="3.30.420.10">
    <property type="entry name" value="Ribonuclease H-like superfamily/Ribonuclease H"/>
    <property type="match status" value="1"/>
</dbReference>